<organism evidence="1 2">
    <name type="scientific">Streptomyces viridiviolaceus</name>
    <dbReference type="NCBI Taxonomy" id="68282"/>
    <lineage>
        <taxon>Bacteria</taxon>
        <taxon>Bacillati</taxon>
        <taxon>Actinomycetota</taxon>
        <taxon>Actinomycetes</taxon>
        <taxon>Kitasatosporales</taxon>
        <taxon>Streptomycetaceae</taxon>
        <taxon>Streptomyces</taxon>
    </lineage>
</organism>
<comment type="caution">
    <text evidence="1">The sequence shown here is derived from an EMBL/GenBank/DDBJ whole genome shotgun (WGS) entry which is preliminary data.</text>
</comment>
<evidence type="ECO:0000313" key="2">
    <source>
        <dbReference type="Proteomes" id="UP001596409"/>
    </source>
</evidence>
<sequence length="106" mass="11713">MAHSFLLKLTSSGGSPYLYRALVDGTREAFLLLDEESASIHLADALGNPLGGLRMTLPEGNIEVREHEADSDFQLEAEDFKLIAAHLGAQWRRKGEAPTEVRKFFA</sequence>
<keyword evidence="2" id="KW-1185">Reference proteome</keyword>
<reference evidence="2" key="1">
    <citation type="journal article" date="2019" name="Int. J. Syst. Evol. Microbiol.">
        <title>The Global Catalogue of Microorganisms (GCM) 10K type strain sequencing project: providing services to taxonomists for standard genome sequencing and annotation.</title>
        <authorList>
            <consortium name="The Broad Institute Genomics Platform"/>
            <consortium name="The Broad Institute Genome Sequencing Center for Infectious Disease"/>
            <person name="Wu L."/>
            <person name="Ma J."/>
        </authorList>
    </citation>
    <scope>NUCLEOTIDE SEQUENCE [LARGE SCALE GENOMIC DNA]</scope>
    <source>
        <strain evidence="2">JCM 4855</strain>
    </source>
</reference>
<evidence type="ECO:0000313" key="1">
    <source>
        <dbReference type="EMBL" id="MFC7012799.1"/>
    </source>
</evidence>
<name>A0ABW2E0J7_9ACTN</name>
<dbReference type="EMBL" id="JBHSYM010000026">
    <property type="protein sequence ID" value="MFC7012799.1"/>
    <property type="molecule type" value="Genomic_DNA"/>
</dbReference>
<proteinExistence type="predicted"/>
<gene>
    <name evidence="1" type="ORF">ACFQMH_13960</name>
</gene>
<accession>A0ABW2E0J7</accession>
<protein>
    <submittedName>
        <fullName evidence="1">Uncharacterized protein</fullName>
    </submittedName>
</protein>
<dbReference type="RefSeq" id="WP_189876174.1">
    <property type="nucleotide sequence ID" value="NZ_BMWA01000019.1"/>
</dbReference>
<dbReference type="Proteomes" id="UP001596409">
    <property type="component" value="Unassembled WGS sequence"/>
</dbReference>